<dbReference type="SUPFAM" id="SSF58104">
    <property type="entry name" value="Methyl-accepting chemotaxis protein (MCP) signaling domain"/>
    <property type="match status" value="2"/>
</dbReference>
<feature type="domain" description="HAMP" evidence="6">
    <location>
        <begin position="204"/>
        <end position="257"/>
    </location>
</feature>
<name>A0AAT9LE71_9FIRM</name>
<proteinExistence type="inferred from homology"/>
<protein>
    <submittedName>
        <fullName evidence="7">Methyl-accepting chemotaxis protein</fullName>
    </submittedName>
</protein>
<dbReference type="SMART" id="SM00283">
    <property type="entry name" value="MA"/>
    <property type="match status" value="1"/>
</dbReference>
<dbReference type="InterPro" id="IPR004089">
    <property type="entry name" value="MCPsignal_dom"/>
</dbReference>
<keyword evidence="4" id="KW-0175">Coiled coil</keyword>
<dbReference type="CDD" id="cd06225">
    <property type="entry name" value="HAMP"/>
    <property type="match status" value="1"/>
</dbReference>
<evidence type="ECO:0000259" key="6">
    <source>
        <dbReference type="PROSITE" id="PS50885"/>
    </source>
</evidence>
<dbReference type="PROSITE" id="PS50885">
    <property type="entry name" value="HAMP"/>
    <property type="match status" value="1"/>
</dbReference>
<feature type="coiled-coil region" evidence="4">
    <location>
        <begin position="238"/>
        <end position="272"/>
    </location>
</feature>
<dbReference type="GO" id="GO:0007165">
    <property type="term" value="P:signal transduction"/>
    <property type="evidence" value="ECO:0007669"/>
    <property type="project" value="UniProtKB-KW"/>
</dbReference>
<dbReference type="PANTHER" id="PTHR32089:SF112">
    <property type="entry name" value="LYSOZYME-LIKE PROTEIN-RELATED"/>
    <property type="match status" value="1"/>
</dbReference>
<dbReference type="CDD" id="cd11386">
    <property type="entry name" value="MCP_signal"/>
    <property type="match status" value="1"/>
</dbReference>
<dbReference type="Gene3D" id="1.10.287.950">
    <property type="entry name" value="Methyl-accepting chemotaxis protein"/>
    <property type="match status" value="1"/>
</dbReference>
<dbReference type="SMART" id="SM00304">
    <property type="entry name" value="HAMP"/>
    <property type="match status" value="2"/>
</dbReference>
<dbReference type="AlphaFoldDB" id="A0AAT9LE71"/>
<evidence type="ECO:0000256" key="2">
    <source>
        <dbReference type="ARBA" id="ARBA00029447"/>
    </source>
</evidence>
<evidence type="ECO:0000256" key="1">
    <source>
        <dbReference type="ARBA" id="ARBA00023224"/>
    </source>
</evidence>
<dbReference type="InterPro" id="IPR003660">
    <property type="entry name" value="HAMP_dom"/>
</dbReference>
<gene>
    <name evidence="7" type="ORF">IMF26_08665</name>
</gene>
<dbReference type="Pfam" id="PF00015">
    <property type="entry name" value="MCPsignal"/>
    <property type="match status" value="1"/>
</dbReference>
<dbReference type="PANTHER" id="PTHR32089">
    <property type="entry name" value="METHYL-ACCEPTING CHEMOTAXIS PROTEIN MCPB"/>
    <property type="match status" value="1"/>
</dbReference>
<dbReference type="GO" id="GO:0016020">
    <property type="term" value="C:membrane"/>
    <property type="evidence" value="ECO:0007669"/>
    <property type="project" value="InterPro"/>
</dbReference>
<dbReference type="EMBL" id="CP062796">
    <property type="protein sequence ID" value="QUL98115.1"/>
    <property type="molecule type" value="Genomic_DNA"/>
</dbReference>
<reference evidence="7" key="2">
    <citation type="journal article" date="2023" name="Biology">
        <title>Prokaryotic Life Associated with Coal-Fire Gas Vents Revealed by Metagenomics.</title>
        <authorList>
            <person name="Kadnikov V.V."/>
            <person name="Mardanov A.V."/>
            <person name="Beletsky A.V."/>
            <person name="Karnachuk O.V."/>
            <person name="Ravin N.V."/>
        </authorList>
    </citation>
    <scope>NUCLEOTIDE SEQUENCE</scope>
    <source>
        <strain evidence="7">Bu02</strain>
    </source>
</reference>
<reference evidence="7" key="1">
    <citation type="submission" date="2020-10" db="EMBL/GenBank/DDBJ databases">
        <authorList>
            <person name="Kadnikov V."/>
            <person name="Beletsky A.V."/>
            <person name="Mardanov A.V."/>
            <person name="Karnachuk O.V."/>
            <person name="Ravin N.V."/>
        </authorList>
    </citation>
    <scope>NUCLEOTIDE SEQUENCE</scope>
    <source>
        <strain evidence="7">Bu02</strain>
    </source>
</reference>
<keyword evidence="1 3" id="KW-0807">Transducer</keyword>
<evidence type="ECO:0000256" key="4">
    <source>
        <dbReference type="SAM" id="Coils"/>
    </source>
</evidence>
<evidence type="ECO:0000313" key="7">
    <source>
        <dbReference type="EMBL" id="QUL98115.1"/>
    </source>
</evidence>
<dbReference type="KEGG" id="fcz:IMF26_08665"/>
<evidence type="ECO:0000256" key="3">
    <source>
        <dbReference type="PROSITE-ProRule" id="PRU00284"/>
    </source>
</evidence>
<accession>A0AAT9LE71</accession>
<sequence>MRSKIGMKIMTGYLLVILLVIALAWTSSSEFSKISDIYTGQIRKNAEIRRLMRELELGLSHQDACLKDLVLTGKTQYAEDFQKRAEAVTVALNQLVKEAGDASKGYADTVSGYLDTYKTIGDRAAEMVKSWRRQDAVSLLEAQGAQVRANIESTLSEWQAVIDKAAMDAVSEATRSVVKSTQVVQLVAALGIAASLSLSLGVTFNLAKRLRKIADVTEAVSRGDFSIEVQASKGNDEISRAEKALASMLENLRNLVTKATELAEQVAASSEELSATSEEASAATAQISEIVQGISASAQEQAKFAKETGHVASQLRVAVAELAAGAENQSRSVQDTTEFVRQMDLSVQKVASAINSLYDSAGGMREAASSGDLAVTKTMDGMTRIVEMAEKVTAHLDSLSSESEKVGQIVNVISEIASQTNLLALNAAIEAARAGEYGRGFAVVADEVRKLAEQSSASAKEIAQIISSIQKSIQLAVNSMAEGNNAIKSGMAMADDTRAALNHIVEAISITNDEIQKVSQAIGEISELSKEVSNRMTEVARIIEQTTTATEQMAASSNSVEEVASRGVETAQSIAVAVGEVSTSAQEIAASSQDIARAAQNLARMAQELANVVASFKAS</sequence>
<dbReference type="Gene3D" id="6.10.340.10">
    <property type="match status" value="1"/>
</dbReference>
<dbReference type="PROSITE" id="PS50111">
    <property type="entry name" value="CHEMOTAXIS_TRANSDUC_2"/>
    <property type="match status" value="1"/>
</dbReference>
<evidence type="ECO:0000259" key="5">
    <source>
        <dbReference type="PROSITE" id="PS50111"/>
    </source>
</evidence>
<dbReference type="SUPFAM" id="SSF158472">
    <property type="entry name" value="HAMP domain-like"/>
    <property type="match status" value="1"/>
</dbReference>
<organism evidence="7">
    <name type="scientific">Candidatus Fermentithermobacillus carboniphilus</name>
    <dbReference type="NCBI Taxonomy" id="3085328"/>
    <lineage>
        <taxon>Bacteria</taxon>
        <taxon>Bacillati</taxon>
        <taxon>Bacillota</taxon>
        <taxon>Candidatus Fermentithermobacillia</taxon>
        <taxon>Candidatus Fermentithermobacillales</taxon>
        <taxon>Candidatus Fermentithermobacillaceae</taxon>
        <taxon>Candidatus Fermentithermobacillus</taxon>
    </lineage>
</organism>
<feature type="domain" description="Methyl-accepting transducer" evidence="5">
    <location>
        <begin position="304"/>
        <end position="540"/>
    </location>
</feature>
<comment type="similarity">
    <text evidence="2">Belongs to the methyl-accepting chemotaxis (MCP) protein family.</text>
</comment>
<dbReference type="Pfam" id="PF00672">
    <property type="entry name" value="HAMP"/>
    <property type="match status" value="1"/>
</dbReference>